<keyword evidence="1" id="KW-0732">Signal</keyword>
<name>A0ABW4JLK4_9BACL</name>
<feature type="signal peptide" evidence="1">
    <location>
        <begin position="1"/>
        <end position="25"/>
    </location>
</feature>
<dbReference type="EMBL" id="JBHUCX010000083">
    <property type="protein sequence ID" value="MFD1676924.1"/>
    <property type="molecule type" value="Genomic_DNA"/>
</dbReference>
<organism evidence="2 3">
    <name type="scientific">Alicyclobacillus fodiniaquatilis</name>
    <dbReference type="NCBI Taxonomy" id="1661150"/>
    <lineage>
        <taxon>Bacteria</taxon>
        <taxon>Bacillati</taxon>
        <taxon>Bacillota</taxon>
        <taxon>Bacilli</taxon>
        <taxon>Bacillales</taxon>
        <taxon>Alicyclobacillaceae</taxon>
        <taxon>Alicyclobacillus</taxon>
    </lineage>
</organism>
<evidence type="ECO:0000313" key="3">
    <source>
        <dbReference type="Proteomes" id="UP001597079"/>
    </source>
</evidence>
<feature type="chain" id="PRO_5046519152" evidence="1">
    <location>
        <begin position="26"/>
        <end position="121"/>
    </location>
</feature>
<comment type="caution">
    <text evidence="2">The sequence shown here is derived from an EMBL/GenBank/DDBJ whole genome shotgun (WGS) entry which is preliminary data.</text>
</comment>
<accession>A0ABW4JLK4</accession>
<sequence length="121" mass="13211">MFAILGIWTVAFAVCLCVASVPTRAVYADAPAYPDFGQHTNTHSHTAAQGKKEPAHALFVTKKQDGQCLLEEHAVVDDAITGFVGEHPAWQLNIALTCFFMEPVYERDTSLYATQDGRVAV</sequence>
<reference evidence="3" key="1">
    <citation type="journal article" date="2019" name="Int. J. Syst. Evol. Microbiol.">
        <title>The Global Catalogue of Microorganisms (GCM) 10K type strain sequencing project: providing services to taxonomists for standard genome sequencing and annotation.</title>
        <authorList>
            <consortium name="The Broad Institute Genomics Platform"/>
            <consortium name="The Broad Institute Genome Sequencing Center for Infectious Disease"/>
            <person name="Wu L."/>
            <person name="Ma J."/>
        </authorList>
    </citation>
    <scope>NUCLEOTIDE SEQUENCE [LARGE SCALE GENOMIC DNA]</scope>
    <source>
        <strain evidence="3">CGMCC 1.12286</strain>
    </source>
</reference>
<proteinExistence type="predicted"/>
<dbReference type="RefSeq" id="WP_377944837.1">
    <property type="nucleotide sequence ID" value="NZ_JBHUCX010000083.1"/>
</dbReference>
<protein>
    <submittedName>
        <fullName evidence="2">Uncharacterized protein</fullName>
    </submittedName>
</protein>
<evidence type="ECO:0000256" key="1">
    <source>
        <dbReference type="SAM" id="SignalP"/>
    </source>
</evidence>
<keyword evidence="3" id="KW-1185">Reference proteome</keyword>
<dbReference type="Proteomes" id="UP001597079">
    <property type="component" value="Unassembled WGS sequence"/>
</dbReference>
<evidence type="ECO:0000313" key="2">
    <source>
        <dbReference type="EMBL" id="MFD1676924.1"/>
    </source>
</evidence>
<gene>
    <name evidence="2" type="ORF">ACFSB2_19810</name>
</gene>